<dbReference type="GO" id="GO:0004519">
    <property type="term" value="F:endonuclease activity"/>
    <property type="evidence" value="ECO:0007669"/>
    <property type="project" value="UniProtKB-KW"/>
</dbReference>
<dbReference type="GO" id="GO:0009307">
    <property type="term" value="P:DNA restriction-modification system"/>
    <property type="evidence" value="ECO:0007669"/>
    <property type="project" value="InterPro"/>
</dbReference>
<proteinExistence type="predicted"/>
<organism evidence="2 3">
    <name type="scientific">Micromonospora echinospora</name>
    <name type="common">Micromonospora purpurea</name>
    <dbReference type="NCBI Taxonomy" id="1877"/>
    <lineage>
        <taxon>Bacteria</taxon>
        <taxon>Bacillati</taxon>
        <taxon>Actinomycetota</taxon>
        <taxon>Actinomycetes</taxon>
        <taxon>Micromonosporales</taxon>
        <taxon>Micromonosporaceae</taxon>
        <taxon>Micromonospora</taxon>
    </lineage>
</organism>
<feature type="domain" description="Restriction endonuclease type IV Mrr" evidence="1">
    <location>
        <begin position="314"/>
        <end position="417"/>
    </location>
</feature>
<keyword evidence="3" id="KW-1185">Reference proteome</keyword>
<reference evidence="3" key="1">
    <citation type="submission" date="2016-06" db="EMBL/GenBank/DDBJ databases">
        <authorList>
            <person name="Varghese N."/>
            <person name="Submissions Spin"/>
        </authorList>
    </citation>
    <scope>NUCLEOTIDE SEQUENCE [LARGE SCALE GENOMIC DNA]</scope>
    <source>
        <strain evidence="3">DSM 43816</strain>
    </source>
</reference>
<dbReference type="Proteomes" id="UP000198253">
    <property type="component" value="Chromosome I"/>
</dbReference>
<dbReference type="EMBL" id="LT607413">
    <property type="protein sequence ID" value="SCE95430.1"/>
    <property type="molecule type" value="Genomic_DNA"/>
</dbReference>
<gene>
    <name evidence="2" type="ORF">GA0070618_2183</name>
</gene>
<dbReference type="Pfam" id="PF04471">
    <property type="entry name" value="Mrr_cat"/>
    <property type="match status" value="1"/>
</dbReference>
<dbReference type="InterPro" id="IPR007560">
    <property type="entry name" value="Restrct_endonuc_IV_Mrr"/>
</dbReference>
<keyword evidence="2" id="KW-0378">Hydrolase</keyword>
<sequence>MVERGQRVLMGAACSPIKLHVQIETDDLWHAAYFCRAESFWWPGDRTDLNDMYSTVLQAALWKAGLFGLATSQVPHPAKQLPGEIWGRWLFPRQPEGPGFSGRENAIRLVVGLRVVEDVLHDLLGCALPQEEDDHRTFEFDADALTSWANDVAYELFDRRDLAEDDYIGSRSSADYSWRHYRSTLNGASVFRCPAIAEKAKTALAIARPIQETPVPGGTLIDYQPLRSYKPGRLQTRAIRLLRRLENHRSGTPLVLPLDDCLFVVGDEHLLFLPTDGGTTRYGRERERVLRWHREQAVRLFGPEEFEWDEPINAGRFEELVRDLLIREPGVDPQRVRSMGPTTERDGGRDLVLEWMRPAMGRALEPDSERPFIRRNFIVQCKAKMKTVGVSDVHDLLTTMYHHRADGFMLVVSRRISGSLLNRLEDIRRRGDFDAEWWTRVELEDRLRQHPDLVARYRDIVRRVEN</sequence>
<dbReference type="InParanoid" id="A0A1C4WGW6"/>
<evidence type="ECO:0000313" key="2">
    <source>
        <dbReference type="EMBL" id="SCE95430.1"/>
    </source>
</evidence>
<dbReference type="AlphaFoldDB" id="A0A1C4WGW6"/>
<name>A0A1C4WGW6_MICEC</name>
<protein>
    <submittedName>
        <fullName evidence="2">Restriction endonuclease</fullName>
    </submittedName>
</protein>
<keyword evidence="2" id="KW-0540">Nuclease</keyword>
<dbReference type="GO" id="GO:0003677">
    <property type="term" value="F:DNA binding"/>
    <property type="evidence" value="ECO:0007669"/>
    <property type="project" value="InterPro"/>
</dbReference>
<evidence type="ECO:0000313" key="3">
    <source>
        <dbReference type="Proteomes" id="UP000198253"/>
    </source>
</evidence>
<keyword evidence="2" id="KW-0255">Endonuclease</keyword>
<evidence type="ECO:0000259" key="1">
    <source>
        <dbReference type="Pfam" id="PF04471"/>
    </source>
</evidence>
<accession>A0A1C4WGW6</accession>